<comment type="caution">
    <text evidence="2">The sequence shown here is derived from an EMBL/GenBank/DDBJ whole genome shotgun (WGS) entry which is preliminary data.</text>
</comment>
<evidence type="ECO:0000313" key="2">
    <source>
        <dbReference type="EMBL" id="MFC5727300.1"/>
    </source>
</evidence>
<dbReference type="RefSeq" id="WP_136435890.1">
    <property type="nucleotide sequence ID" value="NZ_JBHSNS010000001.1"/>
</dbReference>
<keyword evidence="3" id="KW-1185">Reference proteome</keyword>
<gene>
    <name evidence="2" type="ORF">ACFPQB_00105</name>
</gene>
<reference evidence="3" key="1">
    <citation type="journal article" date="2019" name="Int. J. Syst. Evol. Microbiol.">
        <title>The Global Catalogue of Microorganisms (GCM) 10K type strain sequencing project: providing services to taxonomists for standard genome sequencing and annotation.</title>
        <authorList>
            <consortium name="The Broad Institute Genomics Platform"/>
            <consortium name="The Broad Institute Genome Sequencing Center for Infectious Disease"/>
            <person name="Wu L."/>
            <person name="Ma J."/>
        </authorList>
    </citation>
    <scope>NUCLEOTIDE SEQUENCE [LARGE SCALE GENOMIC DNA]</scope>
    <source>
        <strain evidence="3">YIM 94188</strain>
    </source>
</reference>
<accession>A0ABW0ZF37</accession>
<evidence type="ECO:0000256" key="1">
    <source>
        <dbReference type="SAM" id="MobiDB-lite"/>
    </source>
</evidence>
<feature type="compositionally biased region" description="Basic residues" evidence="1">
    <location>
        <begin position="112"/>
        <end position="122"/>
    </location>
</feature>
<sequence length="173" mass="17485">MARRNPLGRIKDIAVGSLKAPATMAGSVVGLAKGTVSAGAQVAKTATESVAGAVPYLRGRKVPDPAAADSGGQESSVAPAVEEEPGSSPRTEPVNVTEELGLDPAPVEKPKPAKKAPTKKPMTRIDAAADPSDVDVTPADVAQVVAKKPATRKPAKKSTAQRVPGAEAEPDQG</sequence>
<protein>
    <submittedName>
        <fullName evidence="2">Uncharacterized protein</fullName>
    </submittedName>
</protein>
<name>A0ABW0ZF37_9ACTN</name>
<organism evidence="2 3">
    <name type="scientific">Nocardioides vastitatis</name>
    <dbReference type="NCBI Taxonomy" id="2568655"/>
    <lineage>
        <taxon>Bacteria</taxon>
        <taxon>Bacillati</taxon>
        <taxon>Actinomycetota</taxon>
        <taxon>Actinomycetes</taxon>
        <taxon>Propionibacteriales</taxon>
        <taxon>Nocardioidaceae</taxon>
        <taxon>Nocardioides</taxon>
    </lineage>
</organism>
<evidence type="ECO:0000313" key="3">
    <source>
        <dbReference type="Proteomes" id="UP001596072"/>
    </source>
</evidence>
<feature type="region of interest" description="Disordered" evidence="1">
    <location>
        <begin position="56"/>
        <end position="173"/>
    </location>
</feature>
<proteinExistence type="predicted"/>
<dbReference type="EMBL" id="JBHSNS010000001">
    <property type="protein sequence ID" value="MFC5727300.1"/>
    <property type="molecule type" value="Genomic_DNA"/>
</dbReference>
<dbReference type="Proteomes" id="UP001596072">
    <property type="component" value="Unassembled WGS sequence"/>
</dbReference>